<dbReference type="EMBL" id="UINC01180051">
    <property type="protein sequence ID" value="SVD89050.1"/>
    <property type="molecule type" value="Genomic_DNA"/>
</dbReference>
<protein>
    <submittedName>
        <fullName evidence="1">Uncharacterized protein</fullName>
    </submittedName>
</protein>
<accession>A0A382Z142</accession>
<sequence length="25" mass="3031">KITNIYKDTKYKEIISFNEIKKNAK</sequence>
<proteinExistence type="predicted"/>
<reference evidence="1" key="1">
    <citation type="submission" date="2018-05" db="EMBL/GenBank/DDBJ databases">
        <authorList>
            <person name="Lanie J.A."/>
            <person name="Ng W.-L."/>
            <person name="Kazmierczak K.M."/>
            <person name="Andrzejewski T.M."/>
            <person name="Davidsen T.M."/>
            <person name="Wayne K.J."/>
            <person name="Tettelin H."/>
            <person name="Glass J.I."/>
            <person name="Rusch D."/>
            <person name="Podicherti R."/>
            <person name="Tsui H.-C.T."/>
            <person name="Winkler M.E."/>
        </authorList>
    </citation>
    <scope>NUCLEOTIDE SEQUENCE</scope>
</reference>
<name>A0A382Z142_9ZZZZ</name>
<organism evidence="1">
    <name type="scientific">marine metagenome</name>
    <dbReference type="NCBI Taxonomy" id="408172"/>
    <lineage>
        <taxon>unclassified sequences</taxon>
        <taxon>metagenomes</taxon>
        <taxon>ecological metagenomes</taxon>
    </lineage>
</organism>
<dbReference type="AlphaFoldDB" id="A0A382Z142"/>
<evidence type="ECO:0000313" key="1">
    <source>
        <dbReference type="EMBL" id="SVD89050.1"/>
    </source>
</evidence>
<feature type="non-terminal residue" evidence="1">
    <location>
        <position position="1"/>
    </location>
</feature>
<gene>
    <name evidence="1" type="ORF">METZ01_LOCUS441904</name>
</gene>